<dbReference type="NCBIfam" id="TIGR01455">
    <property type="entry name" value="glmM"/>
    <property type="match status" value="1"/>
</dbReference>
<dbReference type="SUPFAM" id="SSF53738">
    <property type="entry name" value="Phosphoglucomutase, first 3 domains"/>
    <property type="match status" value="3"/>
</dbReference>
<protein>
    <recommendedName>
        <fullName evidence="6 8">Phosphoglucosamine mutase</fullName>
        <ecNumber evidence="6 8">5.4.2.10</ecNumber>
    </recommendedName>
</protein>
<dbReference type="PRINTS" id="PR00509">
    <property type="entry name" value="PGMPMM"/>
</dbReference>
<accession>A0ABQ6YRF4</accession>
<feature type="binding site" evidence="6">
    <location>
        <position position="241"/>
    </location>
    <ligand>
        <name>Mg(2+)</name>
        <dbReference type="ChEBI" id="CHEBI:18420"/>
    </ligand>
</feature>
<evidence type="ECO:0000313" key="14">
    <source>
        <dbReference type="Proteomes" id="UP000798951"/>
    </source>
</evidence>
<dbReference type="PROSITE" id="PS00710">
    <property type="entry name" value="PGM_PMM"/>
    <property type="match status" value="1"/>
</dbReference>
<evidence type="ECO:0000256" key="3">
    <source>
        <dbReference type="ARBA" id="ARBA00022723"/>
    </source>
</evidence>
<dbReference type="EMBL" id="VMSD01000002">
    <property type="protein sequence ID" value="KAF0848349.1"/>
    <property type="molecule type" value="Genomic_DNA"/>
</dbReference>
<dbReference type="Pfam" id="PF02880">
    <property type="entry name" value="PGM_PMM_III"/>
    <property type="match status" value="1"/>
</dbReference>
<feature type="binding site" evidence="6">
    <location>
        <position position="245"/>
    </location>
    <ligand>
        <name>Mg(2+)</name>
        <dbReference type="ChEBI" id="CHEBI:18420"/>
    </ligand>
</feature>
<comment type="catalytic activity">
    <reaction evidence="6 8">
        <text>alpha-D-glucosamine 1-phosphate = D-glucosamine 6-phosphate</text>
        <dbReference type="Rhea" id="RHEA:23424"/>
        <dbReference type="ChEBI" id="CHEBI:58516"/>
        <dbReference type="ChEBI" id="CHEBI:58725"/>
        <dbReference type="EC" id="5.4.2.10"/>
    </reaction>
</comment>
<evidence type="ECO:0000256" key="4">
    <source>
        <dbReference type="ARBA" id="ARBA00022842"/>
    </source>
</evidence>
<feature type="binding site" description="via phosphate group" evidence="6">
    <location>
        <position position="100"/>
    </location>
    <ligand>
        <name>Mg(2+)</name>
        <dbReference type="ChEBI" id="CHEBI:18420"/>
    </ligand>
</feature>
<dbReference type="InterPro" id="IPR016066">
    <property type="entry name" value="A-D-PHexomutase_CS"/>
</dbReference>
<dbReference type="Gene3D" id="3.30.310.50">
    <property type="entry name" value="Alpha-D-phosphohexomutase, C-terminal domain"/>
    <property type="match status" value="1"/>
</dbReference>
<keyword evidence="5 6" id="KW-0413">Isomerase</keyword>
<dbReference type="Gene3D" id="3.40.120.10">
    <property type="entry name" value="Alpha-D-Glucose-1,6-Bisphosphate, subunit A, domain 3"/>
    <property type="match status" value="3"/>
</dbReference>
<name>A0ABQ6YRF4_9NOCA</name>
<feature type="binding site" evidence="6">
    <location>
        <position position="243"/>
    </location>
    <ligand>
        <name>Mg(2+)</name>
        <dbReference type="ChEBI" id="CHEBI:18420"/>
    </ligand>
</feature>
<evidence type="ECO:0000256" key="5">
    <source>
        <dbReference type="ARBA" id="ARBA00023235"/>
    </source>
</evidence>
<dbReference type="InterPro" id="IPR005843">
    <property type="entry name" value="A-D-PHexomutase_C"/>
</dbReference>
<feature type="domain" description="Alpha-D-phosphohexomutase alpha/beta/alpha" evidence="10">
    <location>
        <begin position="3"/>
        <end position="134"/>
    </location>
</feature>
<gene>
    <name evidence="6" type="primary">glmM</name>
    <name evidence="13" type="ORF">FNL39_102497</name>
</gene>
<dbReference type="RefSeq" id="WP_067981911.1">
    <property type="nucleotide sequence ID" value="NZ_VMSD01000002.1"/>
</dbReference>
<keyword evidence="14" id="KW-1185">Reference proteome</keyword>
<dbReference type="InterPro" id="IPR036900">
    <property type="entry name" value="A-D-PHexomutase_C_sf"/>
</dbReference>
<evidence type="ECO:0000259" key="9">
    <source>
        <dbReference type="Pfam" id="PF00408"/>
    </source>
</evidence>
<keyword evidence="2 6" id="KW-0597">Phosphoprotein</keyword>
<dbReference type="InterPro" id="IPR005846">
    <property type="entry name" value="A-D-PHexomutase_a/b/a-III"/>
</dbReference>
<dbReference type="Proteomes" id="UP000798951">
    <property type="component" value="Unassembled WGS sequence"/>
</dbReference>
<evidence type="ECO:0000256" key="2">
    <source>
        <dbReference type="ARBA" id="ARBA00022553"/>
    </source>
</evidence>
<evidence type="ECO:0000256" key="6">
    <source>
        <dbReference type="HAMAP-Rule" id="MF_01554"/>
    </source>
</evidence>
<dbReference type="InterPro" id="IPR050060">
    <property type="entry name" value="Phosphoglucosamine_mutase"/>
</dbReference>
<dbReference type="SUPFAM" id="SSF55957">
    <property type="entry name" value="Phosphoglucomutase, C-terminal domain"/>
    <property type="match status" value="1"/>
</dbReference>
<dbReference type="InterPro" id="IPR016055">
    <property type="entry name" value="A-D-PHexomutase_a/b/a-I/II/III"/>
</dbReference>
<comment type="PTM">
    <text evidence="6">Activated by phosphorylation.</text>
</comment>
<evidence type="ECO:0000256" key="8">
    <source>
        <dbReference type="RuleBase" id="RU004327"/>
    </source>
</evidence>
<dbReference type="Pfam" id="PF00408">
    <property type="entry name" value="PGM_PMM_IV"/>
    <property type="match status" value="1"/>
</dbReference>
<feature type="domain" description="Alpha-D-phosphohexomutase alpha/beta/alpha" evidence="12">
    <location>
        <begin position="258"/>
        <end position="367"/>
    </location>
</feature>
<evidence type="ECO:0000313" key="13">
    <source>
        <dbReference type="EMBL" id="KAF0848349.1"/>
    </source>
</evidence>
<dbReference type="CDD" id="cd05802">
    <property type="entry name" value="GlmM"/>
    <property type="match status" value="1"/>
</dbReference>
<dbReference type="Pfam" id="PF02879">
    <property type="entry name" value="PGM_PMM_II"/>
    <property type="match status" value="1"/>
</dbReference>
<reference evidence="13 14" key="1">
    <citation type="submission" date="2019-07" db="EMBL/GenBank/DDBJ databases">
        <title>Genomic Encyclopedia of Type Strains, Phase IV (KMG-IV): sequencing the most valuable type-strain genomes for metagenomic binning, comparative biology and taxonomic classification.</title>
        <authorList>
            <person name="Goeker M."/>
        </authorList>
    </citation>
    <scope>NUCLEOTIDE SEQUENCE [LARGE SCALE GENOMIC DNA]</scope>
    <source>
        <strain evidence="13 14">DSM 44831</strain>
    </source>
</reference>
<evidence type="ECO:0000256" key="1">
    <source>
        <dbReference type="ARBA" id="ARBA00010231"/>
    </source>
</evidence>
<evidence type="ECO:0000256" key="7">
    <source>
        <dbReference type="RuleBase" id="RU004326"/>
    </source>
</evidence>
<comment type="function">
    <text evidence="6 8">Catalyzes the conversion of glucosamine-6-phosphate to glucosamine-1-phosphate.</text>
</comment>
<dbReference type="HAMAP" id="MF_01554_B">
    <property type="entry name" value="GlmM_B"/>
    <property type="match status" value="1"/>
</dbReference>
<evidence type="ECO:0000259" key="10">
    <source>
        <dbReference type="Pfam" id="PF02878"/>
    </source>
</evidence>
<dbReference type="InterPro" id="IPR005841">
    <property type="entry name" value="Alpha-D-phosphohexomutase_SF"/>
</dbReference>
<comment type="caution">
    <text evidence="13">The sequence shown here is derived from an EMBL/GenBank/DDBJ whole genome shotgun (WGS) entry which is preliminary data.</text>
</comment>
<comment type="cofactor">
    <cofactor evidence="6">
        <name>Mg(2+)</name>
        <dbReference type="ChEBI" id="CHEBI:18420"/>
    </cofactor>
    <text evidence="6">Binds 1 Mg(2+) ion per subunit.</text>
</comment>
<evidence type="ECO:0000259" key="11">
    <source>
        <dbReference type="Pfam" id="PF02879"/>
    </source>
</evidence>
<feature type="domain" description="Alpha-D-phosphohexomutase C-terminal" evidence="9">
    <location>
        <begin position="374"/>
        <end position="440"/>
    </location>
</feature>
<dbReference type="InterPro" id="IPR005844">
    <property type="entry name" value="A-D-PHexomutase_a/b/a-I"/>
</dbReference>
<dbReference type="InterPro" id="IPR006352">
    <property type="entry name" value="GlmM_bact"/>
</dbReference>
<feature type="active site" description="Phosphoserine intermediate" evidence="6">
    <location>
        <position position="100"/>
    </location>
</feature>
<feature type="domain" description="Alpha-D-phosphohexomutase alpha/beta/alpha" evidence="11">
    <location>
        <begin position="159"/>
        <end position="254"/>
    </location>
</feature>
<keyword evidence="3 6" id="KW-0479">Metal-binding</keyword>
<proteinExistence type="inferred from homology"/>
<dbReference type="EC" id="5.4.2.10" evidence="6 8"/>
<dbReference type="PANTHER" id="PTHR42946:SF1">
    <property type="entry name" value="PHOSPHOGLUCOMUTASE (ALPHA-D-GLUCOSE-1,6-BISPHOSPHATE-DEPENDENT)"/>
    <property type="match status" value="1"/>
</dbReference>
<comment type="similarity">
    <text evidence="1 6 7">Belongs to the phosphohexose mutase family.</text>
</comment>
<dbReference type="PANTHER" id="PTHR42946">
    <property type="entry name" value="PHOSPHOHEXOSE MUTASE"/>
    <property type="match status" value="1"/>
</dbReference>
<evidence type="ECO:0000259" key="12">
    <source>
        <dbReference type="Pfam" id="PF02880"/>
    </source>
</evidence>
<feature type="modified residue" description="Phosphoserine" evidence="6">
    <location>
        <position position="100"/>
    </location>
</feature>
<organism evidence="13 14">
    <name type="scientific">Nocardia caishijiensis</name>
    <dbReference type="NCBI Taxonomy" id="184756"/>
    <lineage>
        <taxon>Bacteria</taxon>
        <taxon>Bacillati</taxon>
        <taxon>Actinomycetota</taxon>
        <taxon>Actinomycetes</taxon>
        <taxon>Mycobacteriales</taxon>
        <taxon>Nocardiaceae</taxon>
        <taxon>Nocardia</taxon>
    </lineage>
</organism>
<keyword evidence="4 6" id="KW-0460">Magnesium</keyword>
<sequence>MGQLFGTDGVRGLANDSLSPELAMRVAGAAAQVLSRGKKRPVAVVGRDPRASGEMLEAAVTAGLTATGVDVLSVGVLPTPAVAYLTGLYDACFGVMISASHNPMPDNGIKIFAAGGHKLDDAVEQRIEALIADGATVRPTGAGIGRVRGDYTVEGTHERYVEHLLESTGENLSGLTVVVDCAHGAAAEVAPQVYREAGATVIAINAEPNGLNINDGCGSTHLEAVRAAVLAHGADLGVALDGDADRCLAVDATGEVVDGDKIMAVLALAMREAGELVSDTLVATVMSNLGLHIAMREAGIRVLTAAVGDRYVLEELRRGGFSLGGEQSGHVVFPRYGTTGDGVLTGLRLMARMAQTGRGLGELASVMSTVPQVLVNVKVSDKAAVAAAPEVRDAVAEAERMLGDSGRVLLRPSGTEQLVRVMVEATDPAQARQLADDLAKQVAAV</sequence>
<dbReference type="InterPro" id="IPR005845">
    <property type="entry name" value="A-D-PHexomutase_a/b/a-II"/>
</dbReference>
<dbReference type="Pfam" id="PF02878">
    <property type="entry name" value="PGM_PMM_I"/>
    <property type="match status" value="1"/>
</dbReference>